<gene>
    <name evidence="2" type="ORF">ACFQY0_15600</name>
</gene>
<organism evidence="2 3">
    <name type="scientific">Haloferula chungangensis</name>
    <dbReference type="NCBI Taxonomy" id="1048331"/>
    <lineage>
        <taxon>Bacteria</taxon>
        <taxon>Pseudomonadati</taxon>
        <taxon>Verrucomicrobiota</taxon>
        <taxon>Verrucomicrobiia</taxon>
        <taxon>Verrucomicrobiales</taxon>
        <taxon>Verrucomicrobiaceae</taxon>
        <taxon>Haloferula</taxon>
    </lineage>
</organism>
<evidence type="ECO:0000313" key="3">
    <source>
        <dbReference type="Proteomes" id="UP001596472"/>
    </source>
</evidence>
<protein>
    <submittedName>
        <fullName evidence="2">C39 family peptidase</fullName>
    </submittedName>
</protein>
<sequence>MKSTSLLVSVFFALALPCAAIPNSVIGPVFGANSPLNGQDLTDQVLGKKLWQGEGRLPGEWVDEGTVGSSAQAHLLARPKLFDREVLLLRSTEREGRLAQLEATFVDAGSFFGYFDDKLPEGLTRRQMEEEMAMRLAAKQEEFRAGYEETLASLRETISETADKPKPKVVRFGKGRMLRVEPEEWKKDGLLIRLFAAENRLIRLTISPEGEESDGWLAPGLEEESARARLARYQSSVSREKGAVHVEGIKTVPQGYKPYCGLNTLAMAARHLGMMLDEDWMAVAAGFQNTGSAGGSNMVKLYHAVAAEAGVSLDRSSKFDLATVRKSLENGLPVVVWRRFSHERNRLHDKFASDPEAILPDPAMVDESSTWPGDDAPLHASVITGYDALRNEIFFLESWSNHDRTRRMRVEEMAATTYLCFAFLP</sequence>
<dbReference type="Proteomes" id="UP001596472">
    <property type="component" value="Unassembled WGS sequence"/>
</dbReference>
<proteinExistence type="predicted"/>
<accession>A0ABW2LAK4</accession>
<feature type="chain" id="PRO_5047343794" evidence="1">
    <location>
        <begin position="21"/>
        <end position="425"/>
    </location>
</feature>
<reference evidence="3" key="1">
    <citation type="journal article" date="2019" name="Int. J. Syst. Evol. Microbiol.">
        <title>The Global Catalogue of Microorganisms (GCM) 10K type strain sequencing project: providing services to taxonomists for standard genome sequencing and annotation.</title>
        <authorList>
            <consortium name="The Broad Institute Genomics Platform"/>
            <consortium name="The Broad Institute Genome Sequencing Center for Infectious Disease"/>
            <person name="Wu L."/>
            <person name="Ma J."/>
        </authorList>
    </citation>
    <scope>NUCLEOTIDE SEQUENCE [LARGE SCALE GENOMIC DNA]</scope>
    <source>
        <strain evidence="3">CGMCC 4.1467</strain>
    </source>
</reference>
<name>A0ABW2LAK4_9BACT</name>
<keyword evidence="3" id="KW-1185">Reference proteome</keyword>
<comment type="caution">
    <text evidence="2">The sequence shown here is derived from an EMBL/GenBank/DDBJ whole genome shotgun (WGS) entry which is preliminary data.</text>
</comment>
<evidence type="ECO:0000256" key="1">
    <source>
        <dbReference type="SAM" id="SignalP"/>
    </source>
</evidence>
<evidence type="ECO:0000313" key="2">
    <source>
        <dbReference type="EMBL" id="MFC7338620.1"/>
    </source>
</evidence>
<dbReference type="RefSeq" id="WP_379714158.1">
    <property type="nucleotide sequence ID" value="NZ_JBHTBS010000008.1"/>
</dbReference>
<feature type="signal peptide" evidence="1">
    <location>
        <begin position="1"/>
        <end position="20"/>
    </location>
</feature>
<keyword evidence="1" id="KW-0732">Signal</keyword>
<dbReference type="EMBL" id="JBHTBS010000008">
    <property type="protein sequence ID" value="MFC7338620.1"/>
    <property type="molecule type" value="Genomic_DNA"/>
</dbReference>